<feature type="repeat" description="PPR" evidence="3">
    <location>
        <begin position="246"/>
        <end position="280"/>
    </location>
</feature>
<dbReference type="Proteomes" id="UP001153076">
    <property type="component" value="Unassembled WGS sequence"/>
</dbReference>
<evidence type="ECO:0008006" key="6">
    <source>
        <dbReference type="Google" id="ProtNLM"/>
    </source>
</evidence>
<evidence type="ECO:0000313" key="5">
    <source>
        <dbReference type="Proteomes" id="UP001153076"/>
    </source>
</evidence>
<dbReference type="SUPFAM" id="SSF81901">
    <property type="entry name" value="HCP-like"/>
    <property type="match status" value="1"/>
</dbReference>
<keyword evidence="2" id="KW-0677">Repeat</keyword>
<sequence length="454" mass="51405">MTIYGAGVPHRPPCITDVRVPLSTCPVICRKTYTTENHPRNFPRVEPYSTKPKLEPYSIETRPTLWQPVDLEETQLLKLIKESYKTGNLSDAVYFSQWMVSRGYQPDLVLCTKLIQASFDAKNVEKAIEVMNILESKGEPDVFAYNAMIEGFCKVNRIDDANQLLNRMRARGYSPNIFTYNILIGSLCSRGKLDLSLKLYDKLLKDNCRPTVHTYTILLKAIVNERGINEATQLLNEMRERGVEPDTMSYNIVLKALLDQRKYVEANKLISEMLSRGCKPNLFTYKIVMLAFCHEGKPEEALNRLKPVIENGPKASQDSYDPLIPAFCKEGKLDLALGVLEIMIDRMVDEAMQLLKDMEKVYGIKPTVISYNTVLLGLCKACRISDAIELLGQMVEKGCRPNETTYTVLIEGIGFEGLLSEAMGLASSLVEMDAISPDSYKRLAENLQHLEYER</sequence>
<evidence type="ECO:0000256" key="1">
    <source>
        <dbReference type="ARBA" id="ARBA00007626"/>
    </source>
</evidence>
<dbReference type="InterPro" id="IPR002885">
    <property type="entry name" value="PPR_rpt"/>
</dbReference>
<dbReference type="InterPro" id="IPR051240">
    <property type="entry name" value="Mito_RNA-Proc/Resp"/>
</dbReference>
<feature type="repeat" description="PPR" evidence="3">
    <location>
        <begin position="211"/>
        <end position="245"/>
    </location>
</feature>
<organism evidence="4 5">
    <name type="scientific">Carnegiea gigantea</name>
    <dbReference type="NCBI Taxonomy" id="171969"/>
    <lineage>
        <taxon>Eukaryota</taxon>
        <taxon>Viridiplantae</taxon>
        <taxon>Streptophyta</taxon>
        <taxon>Embryophyta</taxon>
        <taxon>Tracheophyta</taxon>
        <taxon>Spermatophyta</taxon>
        <taxon>Magnoliopsida</taxon>
        <taxon>eudicotyledons</taxon>
        <taxon>Gunneridae</taxon>
        <taxon>Pentapetalae</taxon>
        <taxon>Caryophyllales</taxon>
        <taxon>Cactineae</taxon>
        <taxon>Cactaceae</taxon>
        <taxon>Cactoideae</taxon>
        <taxon>Echinocereeae</taxon>
        <taxon>Carnegiea</taxon>
    </lineage>
</organism>
<protein>
    <recommendedName>
        <fullName evidence="6">Pentatricopeptide repeat-containing protein</fullName>
    </recommendedName>
</protein>
<evidence type="ECO:0000313" key="4">
    <source>
        <dbReference type="EMBL" id="KAJ8452439.1"/>
    </source>
</evidence>
<dbReference type="PANTHER" id="PTHR47933">
    <property type="entry name" value="PENTATRICOPEPTIDE REPEAT-CONTAINING PROTEIN 1, MITOCHONDRIAL"/>
    <property type="match status" value="1"/>
</dbReference>
<keyword evidence="5" id="KW-1185">Reference proteome</keyword>
<comment type="similarity">
    <text evidence="1">Belongs to the PPR family. P subfamily.</text>
</comment>
<dbReference type="PROSITE" id="PS51375">
    <property type="entry name" value="PPR"/>
    <property type="match status" value="7"/>
</dbReference>
<dbReference type="NCBIfam" id="TIGR00756">
    <property type="entry name" value="PPR"/>
    <property type="match status" value="5"/>
</dbReference>
<dbReference type="Gene3D" id="1.25.40.10">
    <property type="entry name" value="Tetratricopeptide repeat domain"/>
    <property type="match status" value="3"/>
</dbReference>
<dbReference type="AlphaFoldDB" id="A0A9Q1L0U6"/>
<dbReference type="Pfam" id="PF13041">
    <property type="entry name" value="PPR_2"/>
    <property type="match status" value="3"/>
</dbReference>
<proteinExistence type="inferred from homology"/>
<feature type="repeat" description="PPR" evidence="3">
    <location>
        <begin position="316"/>
        <end position="346"/>
    </location>
</feature>
<dbReference type="Pfam" id="PF01535">
    <property type="entry name" value="PPR"/>
    <property type="match status" value="1"/>
</dbReference>
<feature type="repeat" description="PPR" evidence="3">
    <location>
        <begin position="281"/>
        <end position="315"/>
    </location>
</feature>
<dbReference type="EMBL" id="JAKOGI010000004">
    <property type="protein sequence ID" value="KAJ8452439.1"/>
    <property type="molecule type" value="Genomic_DNA"/>
</dbReference>
<dbReference type="GO" id="GO:0003729">
    <property type="term" value="F:mRNA binding"/>
    <property type="evidence" value="ECO:0007669"/>
    <property type="project" value="TreeGrafter"/>
</dbReference>
<dbReference type="InterPro" id="IPR011990">
    <property type="entry name" value="TPR-like_helical_dom_sf"/>
</dbReference>
<evidence type="ECO:0000256" key="3">
    <source>
        <dbReference type="PROSITE-ProRule" id="PRU00708"/>
    </source>
</evidence>
<evidence type="ECO:0000256" key="2">
    <source>
        <dbReference type="ARBA" id="ARBA00022737"/>
    </source>
</evidence>
<gene>
    <name evidence="4" type="ORF">Cgig2_000028</name>
</gene>
<feature type="repeat" description="PPR" evidence="3">
    <location>
        <begin position="141"/>
        <end position="175"/>
    </location>
</feature>
<reference evidence="4" key="1">
    <citation type="submission" date="2022-04" db="EMBL/GenBank/DDBJ databases">
        <title>Carnegiea gigantea Genome sequencing and assembly v2.</title>
        <authorList>
            <person name="Copetti D."/>
            <person name="Sanderson M.J."/>
            <person name="Burquez A."/>
            <person name="Wojciechowski M.F."/>
        </authorList>
    </citation>
    <scope>NUCLEOTIDE SEQUENCE</scope>
    <source>
        <strain evidence="4">SGP5-SGP5p</strain>
        <tissue evidence="4">Aerial part</tissue>
    </source>
</reference>
<dbReference type="PANTHER" id="PTHR47933:SF46">
    <property type="entry name" value="REPEAT-LIKE SUPERFAMILY PROTEIN, PUTATIVE ISOFORM 1-RELATED"/>
    <property type="match status" value="1"/>
</dbReference>
<feature type="repeat" description="PPR" evidence="3">
    <location>
        <begin position="176"/>
        <end position="210"/>
    </location>
</feature>
<feature type="repeat" description="PPR" evidence="3">
    <location>
        <begin position="367"/>
        <end position="401"/>
    </location>
</feature>
<comment type="caution">
    <text evidence="4">The sequence shown here is derived from an EMBL/GenBank/DDBJ whole genome shotgun (WGS) entry which is preliminary data.</text>
</comment>
<dbReference type="Pfam" id="PF13812">
    <property type="entry name" value="PPR_3"/>
    <property type="match status" value="2"/>
</dbReference>
<accession>A0A9Q1L0U6</accession>
<name>A0A9Q1L0U6_9CARY</name>
<dbReference type="OrthoDB" id="185373at2759"/>